<dbReference type="EMBL" id="QGKW02001911">
    <property type="protein sequence ID" value="KAF2567475.1"/>
    <property type="molecule type" value="Genomic_DNA"/>
</dbReference>
<gene>
    <name evidence="1" type="ORF">F2Q68_00026212</name>
</gene>
<proteinExistence type="predicted"/>
<organism evidence="1 2">
    <name type="scientific">Brassica cretica</name>
    <name type="common">Mustard</name>
    <dbReference type="NCBI Taxonomy" id="69181"/>
    <lineage>
        <taxon>Eukaryota</taxon>
        <taxon>Viridiplantae</taxon>
        <taxon>Streptophyta</taxon>
        <taxon>Embryophyta</taxon>
        <taxon>Tracheophyta</taxon>
        <taxon>Spermatophyta</taxon>
        <taxon>Magnoliopsida</taxon>
        <taxon>eudicotyledons</taxon>
        <taxon>Gunneridae</taxon>
        <taxon>Pentapetalae</taxon>
        <taxon>rosids</taxon>
        <taxon>malvids</taxon>
        <taxon>Brassicales</taxon>
        <taxon>Brassicaceae</taxon>
        <taxon>Brassiceae</taxon>
        <taxon>Brassica</taxon>
    </lineage>
</organism>
<dbReference type="AlphaFoldDB" id="A0A8S9IDJ0"/>
<protein>
    <submittedName>
        <fullName evidence="1">Uncharacterized protein</fullName>
    </submittedName>
</protein>
<accession>A0A8S9IDJ0</accession>
<comment type="caution">
    <text evidence="1">The sequence shown here is derived from an EMBL/GenBank/DDBJ whole genome shotgun (WGS) entry which is preliminary data.</text>
</comment>
<evidence type="ECO:0000313" key="2">
    <source>
        <dbReference type="Proteomes" id="UP000712281"/>
    </source>
</evidence>
<sequence>MYLSRFIVKAALPLQQQPACLFTKLGNHTPKISLFLEIQALALAEPWLLLHPPPYFLTACLILPLSTDFLAILERQGCDQFIFKHQLHSHLREARKRPGTSSVWIKKWYLIHYPKGTLPFCFGEFPLGHCTISMVSSTSWKDIMDSSASHQSLHHRSRFDEFTFILRLPRIAPADDPLVATLLLERHEDASATLQSPQHLKPHWTLLLHPSSYFPTAGLIVRLSTDFSAILERLGCGRLHSHFREARKRPGTSSVRLKRWYLIHYPKGHYTISMGTINFLEKGRMDSSASHQSLHHRSRFDEFSFTLRLPILAPADDPL</sequence>
<name>A0A8S9IDJ0_BRACR</name>
<reference evidence="1" key="1">
    <citation type="submission" date="2019-12" db="EMBL/GenBank/DDBJ databases">
        <title>Genome sequencing and annotation of Brassica cretica.</title>
        <authorList>
            <person name="Studholme D.J."/>
            <person name="Sarris P.F."/>
        </authorList>
    </citation>
    <scope>NUCLEOTIDE SEQUENCE</scope>
    <source>
        <strain evidence="1">PFS-001/15</strain>
        <tissue evidence="1">Leaf</tissue>
    </source>
</reference>
<evidence type="ECO:0000313" key="1">
    <source>
        <dbReference type="EMBL" id="KAF2567475.1"/>
    </source>
</evidence>
<dbReference type="Proteomes" id="UP000712281">
    <property type="component" value="Unassembled WGS sequence"/>
</dbReference>